<feature type="region of interest" description="Disordered" evidence="5">
    <location>
        <begin position="167"/>
        <end position="202"/>
    </location>
</feature>
<dbReference type="EMBL" id="WIGN01000041">
    <property type="protein sequence ID" value="KAF6814712.1"/>
    <property type="molecule type" value="Genomic_DNA"/>
</dbReference>
<evidence type="ECO:0000259" key="6">
    <source>
        <dbReference type="PROSITE" id="PS51891"/>
    </source>
</evidence>
<protein>
    <recommendedName>
        <fullName evidence="6">CENP-V/GFA domain-containing protein</fullName>
    </recommendedName>
</protein>
<comment type="caution">
    <text evidence="7">The sequence shown here is derived from an EMBL/GenBank/DDBJ whole genome shotgun (WGS) entry which is preliminary data.</text>
</comment>
<dbReference type="SUPFAM" id="SSF51316">
    <property type="entry name" value="Mss4-like"/>
    <property type="match status" value="1"/>
</dbReference>
<evidence type="ECO:0000256" key="4">
    <source>
        <dbReference type="ARBA" id="ARBA00023239"/>
    </source>
</evidence>
<evidence type="ECO:0000256" key="1">
    <source>
        <dbReference type="ARBA" id="ARBA00005495"/>
    </source>
</evidence>
<evidence type="ECO:0000313" key="8">
    <source>
        <dbReference type="Proteomes" id="UP000652219"/>
    </source>
</evidence>
<evidence type="ECO:0000256" key="2">
    <source>
        <dbReference type="ARBA" id="ARBA00022723"/>
    </source>
</evidence>
<dbReference type="PANTHER" id="PTHR33337">
    <property type="entry name" value="GFA DOMAIN-CONTAINING PROTEIN"/>
    <property type="match status" value="1"/>
</dbReference>
<feature type="compositionally biased region" description="Basic and acidic residues" evidence="5">
    <location>
        <begin position="1"/>
        <end position="11"/>
    </location>
</feature>
<proteinExistence type="inferred from homology"/>
<dbReference type="Pfam" id="PF04828">
    <property type="entry name" value="GFA"/>
    <property type="match status" value="1"/>
</dbReference>
<evidence type="ECO:0000256" key="3">
    <source>
        <dbReference type="ARBA" id="ARBA00022833"/>
    </source>
</evidence>
<dbReference type="PANTHER" id="PTHR33337:SF40">
    <property type="entry name" value="CENP-V_GFA DOMAIN-CONTAINING PROTEIN-RELATED"/>
    <property type="match status" value="1"/>
</dbReference>
<name>A0A8H6MZG7_9PEZI</name>
<gene>
    <name evidence="7" type="ORF">CSOJ01_03935</name>
</gene>
<evidence type="ECO:0000313" key="7">
    <source>
        <dbReference type="EMBL" id="KAF6814712.1"/>
    </source>
</evidence>
<comment type="similarity">
    <text evidence="1">Belongs to the Gfa family.</text>
</comment>
<sequence>MSTNSRDEAWKTEPPYLPPDEAQPEGKPFEKVLRGACHCGQVSYWLRRDSPLASKFCHCRDCQAMHGAAFQWAAIVHKHDIAFSKGVDGLQFYKPSEKIDAHDLPCKVSCGYCGSRIMDEGRNMVLLFPGLLDFDEEEKRKKFNVQMHIFYSQRVVDFPDGRPKWSGLDEKSDLMEEEMEEVHHKRKKAKHDSGSETESNSS</sequence>
<feature type="region of interest" description="Disordered" evidence="5">
    <location>
        <begin position="1"/>
        <end position="25"/>
    </location>
</feature>
<dbReference type="GO" id="GO:0046872">
    <property type="term" value="F:metal ion binding"/>
    <property type="evidence" value="ECO:0007669"/>
    <property type="project" value="UniProtKB-KW"/>
</dbReference>
<dbReference type="AlphaFoldDB" id="A0A8H6MZG7"/>
<reference evidence="7 8" key="1">
    <citation type="journal article" date="2020" name="Phytopathology">
        <title>Genome Sequence Resources of Colletotrichum truncatum, C. plurivorum, C. musicola, and C. sojae: Four Species Pathogenic to Soybean (Glycine max).</title>
        <authorList>
            <person name="Rogerio F."/>
            <person name="Boufleur T.R."/>
            <person name="Ciampi-Guillardi M."/>
            <person name="Sukno S.A."/>
            <person name="Thon M.R."/>
            <person name="Massola Junior N.S."/>
            <person name="Baroncelli R."/>
        </authorList>
    </citation>
    <scope>NUCLEOTIDE SEQUENCE [LARGE SCALE GENOMIC DNA]</scope>
    <source>
        <strain evidence="7 8">LFN0009</strain>
    </source>
</reference>
<dbReference type="Gene3D" id="3.90.1590.10">
    <property type="entry name" value="glutathione-dependent formaldehyde- activating enzyme (gfa)"/>
    <property type="match status" value="1"/>
</dbReference>
<keyword evidence="4" id="KW-0456">Lyase</keyword>
<dbReference type="InterPro" id="IPR006913">
    <property type="entry name" value="CENP-V/GFA"/>
</dbReference>
<dbReference type="Proteomes" id="UP000652219">
    <property type="component" value="Unassembled WGS sequence"/>
</dbReference>
<organism evidence="7 8">
    <name type="scientific">Colletotrichum sojae</name>
    <dbReference type="NCBI Taxonomy" id="2175907"/>
    <lineage>
        <taxon>Eukaryota</taxon>
        <taxon>Fungi</taxon>
        <taxon>Dikarya</taxon>
        <taxon>Ascomycota</taxon>
        <taxon>Pezizomycotina</taxon>
        <taxon>Sordariomycetes</taxon>
        <taxon>Hypocreomycetidae</taxon>
        <taxon>Glomerellales</taxon>
        <taxon>Glomerellaceae</taxon>
        <taxon>Colletotrichum</taxon>
        <taxon>Colletotrichum orchidearum species complex</taxon>
    </lineage>
</organism>
<keyword evidence="8" id="KW-1185">Reference proteome</keyword>
<dbReference type="InterPro" id="IPR011057">
    <property type="entry name" value="Mss4-like_sf"/>
</dbReference>
<evidence type="ECO:0000256" key="5">
    <source>
        <dbReference type="SAM" id="MobiDB-lite"/>
    </source>
</evidence>
<feature type="domain" description="CENP-V/GFA" evidence="6">
    <location>
        <begin position="33"/>
        <end position="166"/>
    </location>
</feature>
<dbReference type="GO" id="GO:0016846">
    <property type="term" value="F:carbon-sulfur lyase activity"/>
    <property type="evidence" value="ECO:0007669"/>
    <property type="project" value="InterPro"/>
</dbReference>
<keyword evidence="2" id="KW-0479">Metal-binding</keyword>
<keyword evidence="3" id="KW-0862">Zinc</keyword>
<dbReference type="PROSITE" id="PS51891">
    <property type="entry name" value="CENP_V_GFA"/>
    <property type="match status" value="1"/>
</dbReference>
<accession>A0A8H6MZG7</accession>